<feature type="region of interest" description="Disordered" evidence="2">
    <location>
        <begin position="120"/>
        <end position="150"/>
    </location>
</feature>
<dbReference type="EMBL" id="KN726152">
    <property type="protein sequence ID" value="KIH69462.1"/>
    <property type="molecule type" value="Genomic_DNA"/>
</dbReference>
<evidence type="ECO:0000256" key="1">
    <source>
        <dbReference type="SAM" id="Coils"/>
    </source>
</evidence>
<evidence type="ECO:0000256" key="2">
    <source>
        <dbReference type="SAM" id="MobiDB-lite"/>
    </source>
</evidence>
<dbReference type="OrthoDB" id="5875301at2759"/>
<dbReference type="AlphaFoldDB" id="A0A0C2E220"/>
<dbReference type="Proteomes" id="UP000054047">
    <property type="component" value="Unassembled WGS sequence"/>
</dbReference>
<gene>
    <name evidence="3" type="ORF">ANCDUO_00198</name>
</gene>
<sequence>MRQEQEIDENQPLLMDLNDIEIVMTDHLQTLGGIRSTLQDMRTEIQHDQDTETISFEREVRDRLDHLQLLAAQSQESLLELLQRQNPPVNAQVRAEGISDAEMQDERHIVEQDVDFMEGGDEEEEVIDEQPADQPEDAPDSGPSPPPDVRYDEEAIARQIEVNIRNVQQTLSNFEGIVHGLEEQHACPPRNFDHGRINRSQERYMKCAFCEAVGTHYSDSCTILRDANSRRQAITDANKCILCLEYVCSRDRTCKKYNTLCVHCRQLGHHSALCELPERSDIIRARLENARQGRKDCLNRLLDLNRELELYRERR</sequence>
<accession>A0A0C2E220</accession>
<evidence type="ECO:0000313" key="4">
    <source>
        <dbReference type="Proteomes" id="UP000054047"/>
    </source>
</evidence>
<evidence type="ECO:0000313" key="3">
    <source>
        <dbReference type="EMBL" id="KIH69462.1"/>
    </source>
</evidence>
<feature type="compositionally biased region" description="Acidic residues" evidence="2">
    <location>
        <begin position="120"/>
        <end position="139"/>
    </location>
</feature>
<proteinExistence type="predicted"/>
<name>A0A0C2E220_9BILA</name>
<reference evidence="3 4" key="1">
    <citation type="submission" date="2013-12" db="EMBL/GenBank/DDBJ databases">
        <title>Draft genome of the parsitic nematode Ancylostoma duodenale.</title>
        <authorList>
            <person name="Mitreva M."/>
        </authorList>
    </citation>
    <scope>NUCLEOTIDE SEQUENCE [LARGE SCALE GENOMIC DNA]</scope>
    <source>
        <strain evidence="3 4">Zhejiang</strain>
    </source>
</reference>
<evidence type="ECO:0008006" key="5">
    <source>
        <dbReference type="Google" id="ProtNLM"/>
    </source>
</evidence>
<organism evidence="3 4">
    <name type="scientific">Ancylostoma duodenale</name>
    <dbReference type="NCBI Taxonomy" id="51022"/>
    <lineage>
        <taxon>Eukaryota</taxon>
        <taxon>Metazoa</taxon>
        <taxon>Ecdysozoa</taxon>
        <taxon>Nematoda</taxon>
        <taxon>Chromadorea</taxon>
        <taxon>Rhabditida</taxon>
        <taxon>Rhabditina</taxon>
        <taxon>Rhabditomorpha</taxon>
        <taxon>Strongyloidea</taxon>
        <taxon>Ancylostomatidae</taxon>
        <taxon>Ancylostomatinae</taxon>
        <taxon>Ancylostoma</taxon>
    </lineage>
</organism>
<keyword evidence="4" id="KW-1185">Reference proteome</keyword>
<feature type="coiled-coil region" evidence="1">
    <location>
        <begin position="287"/>
        <end position="314"/>
    </location>
</feature>
<protein>
    <recommendedName>
        <fullName evidence="5">Zinc knuckle</fullName>
    </recommendedName>
</protein>
<keyword evidence="1" id="KW-0175">Coiled coil</keyword>